<dbReference type="EMBL" id="SGPM01000024">
    <property type="protein sequence ID" value="THH32330.1"/>
    <property type="molecule type" value="Genomic_DNA"/>
</dbReference>
<evidence type="ECO:0008006" key="4">
    <source>
        <dbReference type="Google" id="ProtNLM"/>
    </source>
</evidence>
<name>A0A4S4N8S8_9APHY</name>
<evidence type="ECO:0000313" key="2">
    <source>
        <dbReference type="EMBL" id="THH32330.1"/>
    </source>
</evidence>
<accession>A0A4S4N8S8</accession>
<organism evidence="2 3">
    <name type="scientific">Antrodiella citrinella</name>
    <dbReference type="NCBI Taxonomy" id="2447956"/>
    <lineage>
        <taxon>Eukaryota</taxon>
        <taxon>Fungi</taxon>
        <taxon>Dikarya</taxon>
        <taxon>Basidiomycota</taxon>
        <taxon>Agaricomycotina</taxon>
        <taxon>Agaricomycetes</taxon>
        <taxon>Polyporales</taxon>
        <taxon>Steccherinaceae</taxon>
        <taxon>Antrodiella</taxon>
    </lineage>
</organism>
<evidence type="ECO:0000313" key="3">
    <source>
        <dbReference type="Proteomes" id="UP000308730"/>
    </source>
</evidence>
<proteinExistence type="predicted"/>
<keyword evidence="3" id="KW-1185">Reference proteome</keyword>
<gene>
    <name evidence="2" type="ORF">EUX98_g1860</name>
</gene>
<evidence type="ECO:0000256" key="1">
    <source>
        <dbReference type="SAM" id="MobiDB-lite"/>
    </source>
</evidence>
<sequence length="303" mass="34626">MFDEARYEDPSFVGLPSNDINSWYYPSHGYNSDADDDDVRYNTSTGNWGKKTHKDARWIRTRKMTAWGPGIEEWETEERARKRLRMIIPPPEDDDTPVALPHLRSPSPPAMSPYPKPASEHTSYTSFIMDKGVTHTYRSNLFDELEQATNGLIEGETVLRRALGRLWQVMNTDPDKDTVGSSIVPKREEAGDGEEDDERDERMARAPDLTPGVHKLFLSSYSERSTPGYDASQFTQPGMALENLEKSIATLRELQDDGREYIERLEDIREGLGFTRSQRDGVWNLVRERALKELQDTAYASAM</sequence>
<comment type="caution">
    <text evidence="2">The sequence shown here is derived from an EMBL/GenBank/DDBJ whole genome shotgun (WGS) entry which is preliminary data.</text>
</comment>
<reference evidence="2 3" key="1">
    <citation type="submission" date="2019-02" db="EMBL/GenBank/DDBJ databases">
        <title>Genome sequencing of the rare red list fungi Antrodiella citrinella (Flaviporus citrinellus).</title>
        <authorList>
            <person name="Buettner E."/>
            <person name="Kellner H."/>
        </authorList>
    </citation>
    <scope>NUCLEOTIDE SEQUENCE [LARGE SCALE GENOMIC DNA]</scope>
    <source>
        <strain evidence="2 3">DSM 108506</strain>
    </source>
</reference>
<dbReference type="Proteomes" id="UP000308730">
    <property type="component" value="Unassembled WGS sequence"/>
</dbReference>
<dbReference type="AlphaFoldDB" id="A0A4S4N8S8"/>
<dbReference type="OrthoDB" id="3353673at2759"/>
<protein>
    <recommendedName>
        <fullName evidence="4">Transcriptional regulatory protein RXT2 N-terminal domain-containing protein</fullName>
    </recommendedName>
</protein>
<feature type="region of interest" description="Disordered" evidence="1">
    <location>
        <begin position="173"/>
        <end position="209"/>
    </location>
</feature>